<dbReference type="GO" id="GO:0006508">
    <property type="term" value="P:proteolysis"/>
    <property type="evidence" value="ECO:0007669"/>
    <property type="project" value="UniProtKB-KW"/>
</dbReference>
<keyword evidence="5" id="KW-0325">Glycoprotein</keyword>
<dbReference type="InterPro" id="IPR033121">
    <property type="entry name" value="PEPTIDASE_A1"/>
</dbReference>
<evidence type="ECO:0000313" key="8">
    <source>
        <dbReference type="Proteomes" id="UP001459277"/>
    </source>
</evidence>
<dbReference type="Gene3D" id="2.40.70.10">
    <property type="entry name" value="Acid Proteases"/>
    <property type="match status" value="2"/>
</dbReference>
<dbReference type="InterPro" id="IPR032861">
    <property type="entry name" value="TAXi_N"/>
</dbReference>
<evidence type="ECO:0000256" key="5">
    <source>
        <dbReference type="ARBA" id="ARBA00023180"/>
    </source>
</evidence>
<evidence type="ECO:0000256" key="4">
    <source>
        <dbReference type="ARBA" id="ARBA00022801"/>
    </source>
</evidence>
<keyword evidence="8" id="KW-1185">Reference proteome</keyword>
<dbReference type="InterPro" id="IPR021109">
    <property type="entry name" value="Peptidase_aspartic_dom_sf"/>
</dbReference>
<gene>
    <name evidence="7" type="ORF">SO802_006581</name>
</gene>
<keyword evidence="4" id="KW-0378">Hydrolase</keyword>
<dbReference type="PANTHER" id="PTHR47967">
    <property type="entry name" value="OS07G0603500 PROTEIN-RELATED"/>
    <property type="match status" value="1"/>
</dbReference>
<feature type="domain" description="Peptidase A1" evidence="6">
    <location>
        <begin position="29"/>
        <end position="380"/>
    </location>
</feature>
<keyword evidence="2" id="KW-0645">Protease</keyword>
<evidence type="ECO:0000256" key="3">
    <source>
        <dbReference type="ARBA" id="ARBA00022750"/>
    </source>
</evidence>
<dbReference type="InterPro" id="IPR051708">
    <property type="entry name" value="Plant_Aspart_Prot_A1"/>
</dbReference>
<keyword evidence="3" id="KW-0064">Aspartyl protease</keyword>
<proteinExistence type="inferred from homology"/>
<reference evidence="7 8" key="1">
    <citation type="submission" date="2024-01" db="EMBL/GenBank/DDBJ databases">
        <title>A telomere-to-telomere, gap-free genome of sweet tea (Lithocarpus litseifolius).</title>
        <authorList>
            <person name="Zhou J."/>
        </authorList>
    </citation>
    <scope>NUCLEOTIDE SEQUENCE [LARGE SCALE GENOMIC DNA]</scope>
    <source>
        <strain evidence="7">Zhou-2022a</strain>
        <tissue evidence="7">Leaf</tissue>
    </source>
</reference>
<dbReference type="EMBL" id="JAZDWU010000002">
    <property type="protein sequence ID" value="KAL0011473.1"/>
    <property type="molecule type" value="Genomic_DNA"/>
</dbReference>
<dbReference type="PANTHER" id="PTHR47967:SF136">
    <property type="match status" value="1"/>
</dbReference>
<evidence type="ECO:0000256" key="2">
    <source>
        <dbReference type="ARBA" id="ARBA00022670"/>
    </source>
</evidence>
<dbReference type="GO" id="GO:0004190">
    <property type="term" value="F:aspartic-type endopeptidase activity"/>
    <property type="evidence" value="ECO:0007669"/>
    <property type="project" value="UniProtKB-KW"/>
</dbReference>
<protein>
    <recommendedName>
        <fullName evidence="6">Peptidase A1 domain-containing protein</fullName>
    </recommendedName>
</protein>
<evidence type="ECO:0000256" key="1">
    <source>
        <dbReference type="ARBA" id="ARBA00007447"/>
    </source>
</evidence>
<dbReference type="SUPFAM" id="SSF50630">
    <property type="entry name" value="Acid proteases"/>
    <property type="match status" value="1"/>
</dbReference>
<dbReference type="CDD" id="cd05476">
    <property type="entry name" value="pepsin_A_like_plant"/>
    <property type="match status" value="1"/>
</dbReference>
<dbReference type="Pfam" id="PF14543">
    <property type="entry name" value="TAXi_N"/>
    <property type="match status" value="1"/>
</dbReference>
<name>A0AAW2DPD9_9ROSI</name>
<comment type="similarity">
    <text evidence="1">Belongs to the peptidase A1 family.</text>
</comment>
<dbReference type="InterPro" id="IPR032799">
    <property type="entry name" value="TAXi_C"/>
</dbReference>
<evidence type="ECO:0000259" key="6">
    <source>
        <dbReference type="PROSITE" id="PS51767"/>
    </source>
</evidence>
<dbReference type="PROSITE" id="PS51767">
    <property type="entry name" value="PEPTIDASE_A1"/>
    <property type="match status" value="1"/>
</dbReference>
<dbReference type="Pfam" id="PF14541">
    <property type="entry name" value="TAXi_C"/>
    <property type="match status" value="1"/>
</dbReference>
<dbReference type="Proteomes" id="UP001459277">
    <property type="component" value="Unassembled WGS sequence"/>
</dbReference>
<organism evidence="7 8">
    <name type="scientific">Lithocarpus litseifolius</name>
    <dbReference type="NCBI Taxonomy" id="425828"/>
    <lineage>
        <taxon>Eukaryota</taxon>
        <taxon>Viridiplantae</taxon>
        <taxon>Streptophyta</taxon>
        <taxon>Embryophyta</taxon>
        <taxon>Tracheophyta</taxon>
        <taxon>Spermatophyta</taxon>
        <taxon>Magnoliopsida</taxon>
        <taxon>eudicotyledons</taxon>
        <taxon>Gunneridae</taxon>
        <taxon>Pentapetalae</taxon>
        <taxon>rosids</taxon>
        <taxon>fabids</taxon>
        <taxon>Fagales</taxon>
        <taxon>Fagaceae</taxon>
        <taxon>Lithocarpus</taxon>
    </lineage>
</organism>
<dbReference type="InterPro" id="IPR034161">
    <property type="entry name" value="Pepsin-like_plant"/>
</dbReference>
<evidence type="ECO:0000313" key="7">
    <source>
        <dbReference type="EMBL" id="KAL0011473.1"/>
    </source>
</evidence>
<sequence length="387" mass="44222">MNFANAINSTKQGIKALEPQVLYHPGNFYVAEMGIGTPPYTAILLVDTGSNTTWIQGEGCNVCFPPKVGNFKYKESWTYSHVPCYHPLCFPRICHRNLCVFYEKYNDGSHSRGYISFDKFTFPSQGGGYVSYQNVVFGVGLDNKNIESSRLRGSENTVAGVLGLGSGDRSILKQLEADTYLRFSYCLPHWTNRHNTHTYLHFGQDAQIRGTGQAIVKKTPLLPYQNRYYLKVLGISMEGKYLQINPNEFQMRVDFTGGFAIDSGSSYTYLVQNAYNIVRAEIVRYLQAYNWNPTVHSELPYDLCYDVNPTENQKFPSLTIHFLEADLELGAQRVFELFYSNTFCMFIIPTSQQGTNLLGAFQQSDFRFLFDVKAHEMWFVEEKCHLN</sequence>
<comment type="caution">
    <text evidence="7">The sequence shown here is derived from an EMBL/GenBank/DDBJ whole genome shotgun (WGS) entry which is preliminary data.</text>
</comment>
<dbReference type="AlphaFoldDB" id="A0AAW2DPD9"/>
<accession>A0AAW2DPD9</accession>